<comment type="subcellular location">
    <subcellularLocation>
        <location evidence="1">Cell membrane</location>
        <topology evidence="1">Multi-pass membrane protein</topology>
    </subcellularLocation>
</comment>
<evidence type="ECO:0000256" key="7">
    <source>
        <dbReference type="SAM" id="Phobius"/>
    </source>
</evidence>
<dbReference type="GO" id="GO:0016413">
    <property type="term" value="F:O-acetyltransferase activity"/>
    <property type="evidence" value="ECO:0007669"/>
    <property type="project" value="TreeGrafter"/>
</dbReference>
<feature type="transmembrane region" description="Helical" evidence="7">
    <location>
        <begin position="157"/>
        <end position="179"/>
    </location>
</feature>
<dbReference type="InterPro" id="IPR002656">
    <property type="entry name" value="Acyl_transf_3_dom"/>
</dbReference>
<feature type="transmembrane region" description="Helical" evidence="7">
    <location>
        <begin position="127"/>
        <end position="145"/>
    </location>
</feature>
<dbReference type="Pfam" id="PF01757">
    <property type="entry name" value="Acyl_transf_3"/>
    <property type="match status" value="1"/>
</dbReference>
<evidence type="ECO:0000256" key="2">
    <source>
        <dbReference type="ARBA" id="ARBA00007400"/>
    </source>
</evidence>
<evidence type="ECO:0000256" key="3">
    <source>
        <dbReference type="ARBA" id="ARBA00022475"/>
    </source>
</evidence>
<feature type="domain" description="Acyltransferase 3" evidence="8">
    <location>
        <begin position="8"/>
        <end position="318"/>
    </location>
</feature>
<feature type="transmembrane region" description="Helical" evidence="7">
    <location>
        <begin position="281"/>
        <end position="299"/>
    </location>
</feature>
<feature type="transmembrane region" description="Helical" evidence="7">
    <location>
        <begin position="311"/>
        <end position="329"/>
    </location>
</feature>
<keyword evidence="9" id="KW-0808">Transferase</keyword>
<comment type="caution">
    <text evidence="9">The sequence shown here is derived from an EMBL/GenBank/DDBJ whole genome shotgun (WGS) entry which is preliminary data.</text>
</comment>
<dbReference type="GO" id="GO:0009246">
    <property type="term" value="P:enterobacterial common antigen biosynthetic process"/>
    <property type="evidence" value="ECO:0007669"/>
    <property type="project" value="TreeGrafter"/>
</dbReference>
<feature type="transmembrane region" description="Helical" evidence="7">
    <location>
        <begin position="191"/>
        <end position="210"/>
    </location>
</feature>
<proteinExistence type="inferred from homology"/>
<protein>
    <submittedName>
        <fullName evidence="9">Acyltransferase-like protein</fullName>
    </submittedName>
</protein>
<evidence type="ECO:0000313" key="10">
    <source>
        <dbReference type="Proteomes" id="UP000238338"/>
    </source>
</evidence>
<sequence length="357" mass="39150">MTPQDSRQIELLRVFCIVAMMWVHVSPGLSRPSIVNGGDYALVGLLLGDTLGRISVSLLSFISGYLFWQRARGLTVPKVAWRRFESIIIPALVWSAIYLVLAAAKEGATGTPASVFRRTDTSLMDAINAWAGLTGPTANVSLFFLRDLFVSTLILRILLPLIDRAPHVMVAVALLLGGFGDHLQPLIFRDGILQFVILGGCLARLGISLATLSRPSIGLAFGYLFILAGWGLADLPDGWLTMFQVPLLLRRLGICLLTLSLISAVLWLLPHSTAPRIGRATFLAYLLHVPLIGVLWVIWLRLVGNEMRPSYLIFYLTMPFVSLFAGRLLNRLLDAATPTIQIALRGKVRPETSSRAA</sequence>
<reference evidence="9 10" key="1">
    <citation type="submission" date="2018-02" db="EMBL/GenBank/DDBJ databases">
        <title>Genomic Encyclopedia of Archaeal and Bacterial Type Strains, Phase II (KMG-II): from individual species to whole genera.</title>
        <authorList>
            <person name="Goeker M."/>
        </authorList>
    </citation>
    <scope>NUCLEOTIDE SEQUENCE [LARGE SCALE GENOMIC DNA]</scope>
    <source>
        <strain evidence="9 10">DSM 18921</strain>
    </source>
</reference>
<dbReference type="EMBL" id="PVEP01000004">
    <property type="protein sequence ID" value="PQV56601.1"/>
    <property type="molecule type" value="Genomic_DNA"/>
</dbReference>
<evidence type="ECO:0000256" key="5">
    <source>
        <dbReference type="ARBA" id="ARBA00022989"/>
    </source>
</evidence>
<dbReference type="Proteomes" id="UP000238338">
    <property type="component" value="Unassembled WGS sequence"/>
</dbReference>
<dbReference type="PANTHER" id="PTHR40074:SF2">
    <property type="entry name" value="O-ACETYLTRANSFERASE WECH"/>
    <property type="match status" value="1"/>
</dbReference>
<evidence type="ECO:0000259" key="8">
    <source>
        <dbReference type="Pfam" id="PF01757"/>
    </source>
</evidence>
<keyword evidence="10" id="KW-1185">Reference proteome</keyword>
<dbReference type="AlphaFoldDB" id="A0A2S8S708"/>
<dbReference type="GO" id="GO:0005886">
    <property type="term" value="C:plasma membrane"/>
    <property type="evidence" value="ECO:0007669"/>
    <property type="project" value="UniProtKB-SubCell"/>
</dbReference>
<keyword evidence="5 7" id="KW-1133">Transmembrane helix</keyword>
<feature type="transmembrane region" description="Helical" evidence="7">
    <location>
        <begin position="12"/>
        <end position="30"/>
    </location>
</feature>
<name>A0A2S8S708_9RHOB</name>
<evidence type="ECO:0000256" key="6">
    <source>
        <dbReference type="ARBA" id="ARBA00023136"/>
    </source>
</evidence>
<dbReference type="RefSeq" id="WP_105514781.1">
    <property type="nucleotide sequence ID" value="NZ_PVEP01000004.1"/>
</dbReference>
<keyword evidence="9" id="KW-0012">Acyltransferase</keyword>
<keyword evidence="6 7" id="KW-0472">Membrane</keyword>
<feature type="transmembrane region" description="Helical" evidence="7">
    <location>
        <begin position="217"/>
        <end position="233"/>
    </location>
</feature>
<evidence type="ECO:0000256" key="1">
    <source>
        <dbReference type="ARBA" id="ARBA00004651"/>
    </source>
</evidence>
<keyword evidence="3" id="KW-1003">Cell membrane</keyword>
<gene>
    <name evidence="9" type="ORF">LX70_02174</name>
</gene>
<keyword evidence="4 7" id="KW-0812">Transmembrane</keyword>
<dbReference type="PANTHER" id="PTHR40074">
    <property type="entry name" value="O-ACETYLTRANSFERASE WECH"/>
    <property type="match status" value="1"/>
</dbReference>
<comment type="similarity">
    <text evidence="2">Belongs to the acyltransferase 3 family.</text>
</comment>
<evidence type="ECO:0000313" key="9">
    <source>
        <dbReference type="EMBL" id="PQV56601.1"/>
    </source>
</evidence>
<evidence type="ECO:0000256" key="4">
    <source>
        <dbReference type="ARBA" id="ARBA00022692"/>
    </source>
</evidence>
<feature type="transmembrane region" description="Helical" evidence="7">
    <location>
        <begin position="248"/>
        <end position="269"/>
    </location>
</feature>
<feature type="transmembrane region" description="Helical" evidence="7">
    <location>
        <begin position="88"/>
        <end position="107"/>
    </location>
</feature>
<feature type="transmembrane region" description="Helical" evidence="7">
    <location>
        <begin position="50"/>
        <end position="68"/>
    </location>
</feature>
<organism evidence="9 10">
    <name type="scientific">Albidovulum denitrificans</name>
    <dbReference type="NCBI Taxonomy" id="404881"/>
    <lineage>
        <taxon>Bacteria</taxon>
        <taxon>Pseudomonadati</taxon>
        <taxon>Pseudomonadota</taxon>
        <taxon>Alphaproteobacteria</taxon>
        <taxon>Rhodobacterales</taxon>
        <taxon>Paracoccaceae</taxon>
        <taxon>Albidovulum</taxon>
    </lineage>
</organism>
<accession>A0A2S8S708</accession>